<dbReference type="EMBL" id="QFOT01000040">
    <property type="protein sequence ID" value="PZP56049.1"/>
    <property type="molecule type" value="Genomic_DNA"/>
</dbReference>
<feature type="transmembrane region" description="Helical" evidence="1">
    <location>
        <begin position="93"/>
        <end position="109"/>
    </location>
</feature>
<keyword evidence="1" id="KW-0812">Transmembrane</keyword>
<organism evidence="2 3">
    <name type="scientific">Micavibrio aeruginosavorus</name>
    <dbReference type="NCBI Taxonomy" id="349221"/>
    <lineage>
        <taxon>Bacteria</taxon>
        <taxon>Pseudomonadati</taxon>
        <taxon>Bdellovibrionota</taxon>
        <taxon>Bdellovibrionia</taxon>
        <taxon>Bdellovibrionales</taxon>
        <taxon>Pseudobdellovibrionaceae</taxon>
        <taxon>Micavibrio</taxon>
    </lineage>
</organism>
<protein>
    <submittedName>
        <fullName evidence="2">Glycosyltransferase family 2 protein</fullName>
    </submittedName>
</protein>
<feature type="non-terminal residue" evidence="2">
    <location>
        <position position="1"/>
    </location>
</feature>
<sequence>FPVIDDLDIPGMGEIEGHYQPVLKSGSVKKSIGELKSYFIHDALDDLRAWEFRHHKYARWEQGMNAKNAWPEDPKLLRNCAKKMLRHSSFRPQLMYFISYIVLLGFLDGKEGRKFAKMKKDYYALIQ</sequence>
<proteinExistence type="predicted"/>
<dbReference type="AlphaFoldDB" id="A0A2W5HQP0"/>
<keyword evidence="1" id="KW-0472">Membrane</keyword>
<evidence type="ECO:0000313" key="2">
    <source>
        <dbReference type="EMBL" id="PZP56049.1"/>
    </source>
</evidence>
<evidence type="ECO:0000256" key="1">
    <source>
        <dbReference type="SAM" id="Phobius"/>
    </source>
</evidence>
<dbReference type="Proteomes" id="UP000249739">
    <property type="component" value="Unassembled WGS sequence"/>
</dbReference>
<accession>A0A2W5HQP0</accession>
<name>A0A2W5HQP0_9BACT</name>
<dbReference type="GO" id="GO:0016740">
    <property type="term" value="F:transferase activity"/>
    <property type="evidence" value="ECO:0007669"/>
    <property type="project" value="UniProtKB-KW"/>
</dbReference>
<evidence type="ECO:0000313" key="3">
    <source>
        <dbReference type="Proteomes" id="UP000249739"/>
    </source>
</evidence>
<reference evidence="2 3" key="1">
    <citation type="submission" date="2017-08" db="EMBL/GenBank/DDBJ databases">
        <title>Infants hospitalized years apart are colonized by the same room-sourced microbial strains.</title>
        <authorList>
            <person name="Brooks B."/>
            <person name="Olm M.R."/>
            <person name="Firek B.A."/>
            <person name="Baker R."/>
            <person name="Thomas B.C."/>
            <person name="Morowitz M.J."/>
            <person name="Banfield J.F."/>
        </authorList>
    </citation>
    <scope>NUCLEOTIDE SEQUENCE [LARGE SCALE GENOMIC DNA]</scope>
    <source>
        <strain evidence="2">S2_006_000_R2_64</strain>
    </source>
</reference>
<comment type="caution">
    <text evidence="2">The sequence shown here is derived from an EMBL/GenBank/DDBJ whole genome shotgun (WGS) entry which is preliminary data.</text>
</comment>
<gene>
    <name evidence="2" type="ORF">DI586_04995</name>
</gene>
<keyword evidence="1" id="KW-1133">Transmembrane helix</keyword>
<keyword evidence="2" id="KW-0808">Transferase</keyword>